<comment type="cofactor">
    <cofactor evidence="1 5">
        <name>FAD</name>
        <dbReference type="ChEBI" id="CHEBI:57692"/>
    </cofactor>
</comment>
<dbReference type="PROSITE" id="PS00623">
    <property type="entry name" value="GMC_OXRED_1"/>
    <property type="match status" value="1"/>
</dbReference>
<dbReference type="Pfam" id="PF05199">
    <property type="entry name" value="GMC_oxred_C"/>
    <property type="match status" value="1"/>
</dbReference>
<dbReference type="PANTHER" id="PTHR11552">
    <property type="entry name" value="GLUCOSE-METHANOL-CHOLINE GMC OXIDOREDUCTASE"/>
    <property type="match status" value="1"/>
</dbReference>
<feature type="region of interest" description="Disordered" evidence="7">
    <location>
        <begin position="1"/>
        <end position="27"/>
    </location>
</feature>
<dbReference type="InterPro" id="IPR036188">
    <property type="entry name" value="FAD/NAD-bd_sf"/>
</dbReference>
<sequence>MQAFRRKRAGSSSCNNGRRSHCHSRARGTTVHRGRSVFWFALCRAQGDAARGLHPSNVIDYLILGGGSAGCVLAARLSEDAGNNVCLVEAGRDISQATMPADIRSRYPGRAYLDTANLWRQLKARMSAPAALRRYEQARLLGGGSAINALMANRGSPADYDEWQTLGAQGWNWQACLPYFRKLETDCDFNGPDDSGLHGAHGPLRIQRTGPQRISPFVKAVLNTLKHDYPLHADQNGLWQDGTFIGAIAVSAQGERIPTSVCYLDDAVRARPNLTIRTNEIAERVLFDAKRAIGARVMRPDGTRDDLRARCVIVCSGAIHSPALLLRSGIGPANELAALGIDVLADRQGVGRNLMEHPSIAVSAFLPRAARTPFPDEHHEQAIVRFSSGLAGTVPGDMHGAILSRSGWHSVGYRLGTMFFWVNKSYSRGRLTLQSANALDEPNVDFAMLSDPRDLERLKLALRFGAKTLAAPAMAAHRGTVFPSSYSPRVAAVAVPGAWNALQRGALAALLDIAGPLRASLVRRVITQGATLDELLADDAALTQFVTRSVGGTWHPSGTCRMGAADDPLAVTDARGAVYGVEGLHVCDASLMPSIPCANTNVPTIMIAERIADLLRGRSSAA</sequence>
<comment type="similarity">
    <text evidence="2 6">Belongs to the GMC oxidoreductase family.</text>
</comment>
<dbReference type="SUPFAM" id="SSF54373">
    <property type="entry name" value="FAD-linked reductases, C-terminal domain"/>
    <property type="match status" value="1"/>
</dbReference>
<feature type="binding site" evidence="5">
    <location>
        <begin position="554"/>
        <end position="555"/>
    </location>
    <ligand>
        <name>FAD</name>
        <dbReference type="ChEBI" id="CHEBI:57692"/>
    </ligand>
</feature>
<dbReference type="Pfam" id="PF00732">
    <property type="entry name" value="GMC_oxred_N"/>
    <property type="match status" value="1"/>
</dbReference>
<keyword evidence="10" id="KW-0560">Oxidoreductase</keyword>
<protein>
    <submittedName>
        <fullName evidence="10">5-(Hydroxymethyl)furfural/furfural oxidase</fullName>
        <ecNumber evidence="10">1.1.3.-</ecNumber>
        <ecNumber evidence="10">1.1.3.47</ecNumber>
    </submittedName>
</protein>
<feature type="domain" description="Glucose-methanol-choline oxidoreductase N-terminal" evidence="9">
    <location>
        <begin position="317"/>
        <end position="331"/>
    </location>
</feature>
<dbReference type="PANTHER" id="PTHR11552:SF147">
    <property type="entry name" value="CHOLINE DEHYDROGENASE, MITOCHONDRIAL"/>
    <property type="match status" value="1"/>
</dbReference>
<evidence type="ECO:0000259" key="9">
    <source>
        <dbReference type="PROSITE" id="PS00624"/>
    </source>
</evidence>
<dbReference type="InterPro" id="IPR000172">
    <property type="entry name" value="GMC_OxRdtase_N"/>
</dbReference>
<dbReference type="PROSITE" id="PS00624">
    <property type="entry name" value="GMC_OXRED_2"/>
    <property type="match status" value="1"/>
</dbReference>
<evidence type="ECO:0000256" key="5">
    <source>
        <dbReference type="PIRSR" id="PIRSR000137-2"/>
    </source>
</evidence>
<dbReference type="EC" id="1.1.3.-" evidence="10"/>
<dbReference type="EMBL" id="JAVIZN010000002">
    <property type="protein sequence ID" value="MDR6205832.1"/>
    <property type="molecule type" value="Genomic_DNA"/>
</dbReference>
<evidence type="ECO:0000256" key="1">
    <source>
        <dbReference type="ARBA" id="ARBA00001974"/>
    </source>
</evidence>
<evidence type="ECO:0000256" key="4">
    <source>
        <dbReference type="ARBA" id="ARBA00022827"/>
    </source>
</evidence>
<organism evidence="10 11">
    <name type="scientific">Paraburkholderia graminis</name>
    <dbReference type="NCBI Taxonomy" id="60548"/>
    <lineage>
        <taxon>Bacteria</taxon>
        <taxon>Pseudomonadati</taxon>
        <taxon>Pseudomonadota</taxon>
        <taxon>Betaproteobacteria</taxon>
        <taxon>Burkholderiales</taxon>
        <taxon>Burkholderiaceae</taxon>
        <taxon>Paraburkholderia</taxon>
    </lineage>
</organism>
<evidence type="ECO:0000313" key="11">
    <source>
        <dbReference type="Proteomes" id="UP001245184"/>
    </source>
</evidence>
<keyword evidence="4 5" id="KW-0274">FAD</keyword>
<reference evidence="10 11" key="1">
    <citation type="submission" date="2023-08" db="EMBL/GenBank/DDBJ databases">
        <title>Genome sequencing of plant associated microbes to promote plant fitness in Sorghum bicolor and Oryza sativa.</title>
        <authorList>
            <person name="Coleman-Derr D."/>
        </authorList>
    </citation>
    <scope>NUCLEOTIDE SEQUENCE [LARGE SCALE GENOMIC DNA]</scope>
    <source>
        <strain evidence="10 11">SLBN-33</strain>
    </source>
</reference>
<dbReference type="EC" id="1.1.3.47" evidence="10"/>
<evidence type="ECO:0000256" key="2">
    <source>
        <dbReference type="ARBA" id="ARBA00010790"/>
    </source>
</evidence>
<feature type="compositionally biased region" description="Basic residues" evidence="7">
    <location>
        <begin position="18"/>
        <end position="27"/>
    </location>
</feature>
<dbReference type="InterPro" id="IPR007867">
    <property type="entry name" value="GMC_OxRtase_C"/>
</dbReference>
<dbReference type="Gene3D" id="3.30.410.40">
    <property type="match status" value="1"/>
</dbReference>
<evidence type="ECO:0000313" key="10">
    <source>
        <dbReference type="EMBL" id="MDR6205832.1"/>
    </source>
</evidence>
<gene>
    <name evidence="10" type="ORF">QF025_004552</name>
</gene>
<dbReference type="GO" id="GO:0016491">
    <property type="term" value="F:oxidoreductase activity"/>
    <property type="evidence" value="ECO:0007669"/>
    <property type="project" value="UniProtKB-KW"/>
</dbReference>
<evidence type="ECO:0000256" key="7">
    <source>
        <dbReference type="SAM" id="MobiDB-lite"/>
    </source>
</evidence>
<dbReference type="Proteomes" id="UP001245184">
    <property type="component" value="Unassembled WGS sequence"/>
</dbReference>
<feature type="domain" description="Glucose-methanol-choline oxidoreductase N-terminal" evidence="8">
    <location>
        <begin position="138"/>
        <end position="161"/>
    </location>
</feature>
<dbReference type="InterPro" id="IPR012132">
    <property type="entry name" value="GMC_OxRdtase"/>
</dbReference>
<name>A0ABD5CKT0_9BURK</name>
<evidence type="ECO:0000256" key="3">
    <source>
        <dbReference type="ARBA" id="ARBA00022630"/>
    </source>
</evidence>
<dbReference type="SUPFAM" id="SSF51905">
    <property type="entry name" value="FAD/NAD(P)-binding domain"/>
    <property type="match status" value="1"/>
</dbReference>
<dbReference type="PIRSF" id="PIRSF000137">
    <property type="entry name" value="Alcohol_oxidase"/>
    <property type="match status" value="1"/>
</dbReference>
<dbReference type="Gene3D" id="3.50.50.60">
    <property type="entry name" value="FAD/NAD(P)-binding domain"/>
    <property type="match status" value="2"/>
</dbReference>
<accession>A0ABD5CKT0</accession>
<keyword evidence="3 6" id="KW-0285">Flavoprotein</keyword>
<comment type="caution">
    <text evidence="10">The sequence shown here is derived from an EMBL/GenBank/DDBJ whole genome shotgun (WGS) entry which is preliminary data.</text>
</comment>
<dbReference type="AlphaFoldDB" id="A0ABD5CKT0"/>
<evidence type="ECO:0000256" key="6">
    <source>
        <dbReference type="RuleBase" id="RU003968"/>
    </source>
</evidence>
<evidence type="ECO:0000259" key="8">
    <source>
        <dbReference type="PROSITE" id="PS00623"/>
    </source>
</evidence>
<proteinExistence type="inferred from homology"/>